<evidence type="ECO:0000313" key="2">
    <source>
        <dbReference type="EMBL" id="MFC1851663.1"/>
    </source>
</evidence>
<name>A0ABV6YZQ7_UNCC1</name>
<feature type="transmembrane region" description="Helical" evidence="1">
    <location>
        <begin position="29"/>
        <end position="52"/>
    </location>
</feature>
<reference evidence="2 3" key="1">
    <citation type="submission" date="2024-09" db="EMBL/GenBank/DDBJ databases">
        <title>Laminarin stimulates single cell rates of sulfate reduction while oxygen inhibits transcriptomic activity in coastal marine sediment.</title>
        <authorList>
            <person name="Lindsay M."/>
            <person name="Orcutt B."/>
            <person name="Emerson D."/>
            <person name="Stepanauskas R."/>
            <person name="D'Angelo T."/>
        </authorList>
    </citation>
    <scope>NUCLEOTIDE SEQUENCE [LARGE SCALE GENOMIC DNA]</scope>
    <source>
        <strain evidence="2">SAG AM-311-K15</strain>
    </source>
</reference>
<protein>
    <submittedName>
        <fullName evidence="2">Uncharacterized protein</fullName>
    </submittedName>
</protein>
<gene>
    <name evidence="2" type="ORF">ACFL27_15845</name>
</gene>
<keyword evidence="1" id="KW-0812">Transmembrane</keyword>
<evidence type="ECO:0000313" key="3">
    <source>
        <dbReference type="Proteomes" id="UP001594351"/>
    </source>
</evidence>
<accession>A0ABV6YZQ7</accession>
<dbReference type="Proteomes" id="UP001594351">
    <property type="component" value="Unassembled WGS sequence"/>
</dbReference>
<comment type="caution">
    <text evidence="2">The sequence shown here is derived from an EMBL/GenBank/DDBJ whole genome shotgun (WGS) entry which is preliminary data.</text>
</comment>
<evidence type="ECO:0000256" key="1">
    <source>
        <dbReference type="SAM" id="Phobius"/>
    </source>
</evidence>
<dbReference type="EMBL" id="JBHPBY010000213">
    <property type="protein sequence ID" value="MFC1851663.1"/>
    <property type="molecule type" value="Genomic_DNA"/>
</dbReference>
<sequence>MEQSSPPFCFFPFTILIIVRIYHDKKQAIIPLLGTLFLLVVIISILIGWWYVPHFDTLYNMIMSVGSGEISSPWSFGNPTELGTMFH</sequence>
<keyword evidence="1" id="KW-1133">Transmembrane helix</keyword>
<organism evidence="2 3">
    <name type="scientific">candidate division CSSED10-310 bacterium</name>
    <dbReference type="NCBI Taxonomy" id="2855610"/>
    <lineage>
        <taxon>Bacteria</taxon>
        <taxon>Bacteria division CSSED10-310</taxon>
    </lineage>
</organism>
<keyword evidence="1" id="KW-0472">Membrane</keyword>
<keyword evidence="3" id="KW-1185">Reference proteome</keyword>
<proteinExistence type="predicted"/>
<feature type="transmembrane region" description="Helical" evidence="1">
    <location>
        <begin position="7"/>
        <end position="23"/>
    </location>
</feature>